<dbReference type="Proteomes" id="UP000321079">
    <property type="component" value="Unassembled WGS sequence"/>
</dbReference>
<comment type="similarity">
    <text evidence="1">Belongs to the outer membrane factor (OMF) (TC 1.B.17) family.</text>
</comment>
<evidence type="ECO:0000313" key="3">
    <source>
        <dbReference type="EMBL" id="GEK96215.1"/>
    </source>
</evidence>
<dbReference type="InterPro" id="IPR003423">
    <property type="entry name" value="OMP_efflux"/>
</dbReference>
<feature type="chain" id="PRO_5021721887" evidence="2">
    <location>
        <begin position="35"/>
        <end position="544"/>
    </location>
</feature>
<sequence length="544" mass="57254">MTCPTASHAFAFRTVLRFSSLLVPCLLASCATQALDSAPAAPNRPWQPNIAANGEILPGRHDPHALNLPSGYTLPSNTRIHTRAPAPELQVQTGHAYSLAELIDIAQSANPETRRAWNMARDAALAVGIARSTYLPRLTATVIGGYNHSRNDGANPTLTNAGTAGSVINSGLSGLENALGGIRNNTSGAGEVQTLGMEWLLFDFGKREAVIEATKQAQIASNILFTAAHQKIIYGVTTAYYTHEAAAGRVRLLRLARDNAKFVQTSAEARLRQGQGTIVDVTQARQATAQTELRLVQAEGDEENTRLDLLNAIGISPASKLETLDISGRPLAVDDMRLTDAFVQQAVSRRPDVLAAYASAKAARSRVQAARSEFLPKVFMTGNVAYTTGRLALSSIPGVGSEAPPTLNLSSNSFSSLILGGITVPIFDGGTRAALLKQAQDQSDSADATLRQTVDSSVKQIVAAENALRTSLSAYAASGRLETAAKTSFDASTTAYRSGVGSLTQTSIAQNGYLDATLSHSDAYYAALIAAAGLAFGTGSISRD</sequence>
<keyword evidence="4" id="KW-1185">Reference proteome</keyword>
<dbReference type="PANTHER" id="PTHR30203:SF29">
    <property type="entry name" value="PROTEIN CYAE"/>
    <property type="match status" value="1"/>
</dbReference>
<name>A0A511B6X4_9PROT</name>
<dbReference type="PIRSF" id="PIRSF001892">
    <property type="entry name" value="CyaE"/>
    <property type="match status" value="1"/>
</dbReference>
<dbReference type="PANTHER" id="PTHR30203">
    <property type="entry name" value="OUTER MEMBRANE CATION EFFLUX PROTEIN"/>
    <property type="match status" value="1"/>
</dbReference>
<dbReference type="EMBL" id="BJVA01000006">
    <property type="protein sequence ID" value="GEK96215.1"/>
    <property type="molecule type" value="Genomic_DNA"/>
</dbReference>
<proteinExistence type="inferred from homology"/>
<dbReference type="InterPro" id="IPR010131">
    <property type="entry name" value="MdtP/NodT-like"/>
</dbReference>
<gene>
    <name evidence="3" type="primary">cyaE</name>
    <name evidence="3" type="ORF">GKA01_14120</name>
</gene>
<evidence type="ECO:0000256" key="2">
    <source>
        <dbReference type="SAM" id="SignalP"/>
    </source>
</evidence>
<dbReference type="Gene3D" id="1.20.1600.10">
    <property type="entry name" value="Outer membrane efflux proteins (OEP)"/>
    <property type="match status" value="1"/>
</dbReference>
<protein>
    <submittedName>
        <fullName evidence="3">Protein CyaE</fullName>
    </submittedName>
</protein>
<dbReference type="Pfam" id="PF02321">
    <property type="entry name" value="OEP"/>
    <property type="match status" value="2"/>
</dbReference>
<keyword evidence="2" id="KW-0732">Signal</keyword>
<organism evidence="3 4">
    <name type="scientific">Gluconobacter kanchanaburiensis NBRC 103587</name>
    <dbReference type="NCBI Taxonomy" id="1307948"/>
    <lineage>
        <taxon>Bacteria</taxon>
        <taxon>Pseudomonadati</taxon>
        <taxon>Pseudomonadota</taxon>
        <taxon>Alphaproteobacteria</taxon>
        <taxon>Acetobacterales</taxon>
        <taxon>Acetobacteraceae</taxon>
        <taxon>Gluconobacter</taxon>
    </lineage>
</organism>
<dbReference type="SUPFAM" id="SSF56954">
    <property type="entry name" value="Outer membrane efflux proteins (OEP)"/>
    <property type="match status" value="1"/>
</dbReference>
<reference evidence="3 4" key="1">
    <citation type="submission" date="2019-07" db="EMBL/GenBank/DDBJ databases">
        <title>Whole genome shotgun sequence of Gluconobacter kanchanaburiensis NBRC 103587.</title>
        <authorList>
            <person name="Hosoyama A."/>
            <person name="Uohara A."/>
            <person name="Ohji S."/>
            <person name="Ichikawa N."/>
        </authorList>
    </citation>
    <scope>NUCLEOTIDE SEQUENCE [LARGE SCALE GENOMIC DNA]</scope>
    <source>
        <strain evidence="3 4">NBRC 103587</strain>
    </source>
</reference>
<comment type="caution">
    <text evidence="3">The sequence shown here is derived from an EMBL/GenBank/DDBJ whole genome shotgun (WGS) entry which is preliminary data.</text>
</comment>
<accession>A0A511B6X4</accession>
<feature type="signal peptide" evidence="2">
    <location>
        <begin position="1"/>
        <end position="34"/>
    </location>
</feature>
<evidence type="ECO:0000313" key="4">
    <source>
        <dbReference type="Proteomes" id="UP000321079"/>
    </source>
</evidence>
<dbReference type="GO" id="GO:0015562">
    <property type="term" value="F:efflux transmembrane transporter activity"/>
    <property type="evidence" value="ECO:0007669"/>
    <property type="project" value="InterPro"/>
</dbReference>
<evidence type="ECO:0000256" key="1">
    <source>
        <dbReference type="ARBA" id="ARBA00007613"/>
    </source>
</evidence>
<dbReference type="InterPro" id="IPR028351">
    <property type="entry name" value="CyaE"/>
</dbReference>
<dbReference type="AlphaFoldDB" id="A0A511B6X4"/>
<dbReference type="RefSeq" id="WP_228119692.1">
    <property type="nucleotide sequence ID" value="NZ_BARK01000018.1"/>
</dbReference>